<dbReference type="PANTHER" id="PTHR30329:SF21">
    <property type="entry name" value="LIPOPROTEIN YIAD-RELATED"/>
    <property type="match status" value="1"/>
</dbReference>
<dbReference type="EMBL" id="LAZL01000036">
    <property type="protein sequence ID" value="KMT63947.1"/>
    <property type="molecule type" value="Genomic_DNA"/>
</dbReference>
<accession>A0A0J8GM85</accession>
<keyword evidence="4" id="KW-1185">Reference proteome</keyword>
<evidence type="ECO:0000313" key="4">
    <source>
        <dbReference type="Proteomes" id="UP000037600"/>
    </source>
</evidence>
<dbReference type="GO" id="GO:0016020">
    <property type="term" value="C:membrane"/>
    <property type="evidence" value="ECO:0007669"/>
    <property type="project" value="UniProtKB-UniRule"/>
</dbReference>
<dbReference type="OrthoDB" id="9805832at2"/>
<organism evidence="3 4">
    <name type="scientific">Catenovulum maritimum</name>
    <dbReference type="NCBI Taxonomy" id="1513271"/>
    <lineage>
        <taxon>Bacteria</taxon>
        <taxon>Pseudomonadati</taxon>
        <taxon>Pseudomonadota</taxon>
        <taxon>Gammaproteobacteria</taxon>
        <taxon>Alteromonadales</taxon>
        <taxon>Alteromonadaceae</taxon>
        <taxon>Catenovulum</taxon>
    </lineage>
</organism>
<keyword evidence="1" id="KW-0472">Membrane</keyword>
<dbReference type="InterPro" id="IPR050330">
    <property type="entry name" value="Bact_OuterMem_StrucFunc"/>
</dbReference>
<protein>
    <recommendedName>
        <fullName evidence="2">OmpA-like domain-containing protein</fullName>
    </recommendedName>
</protein>
<evidence type="ECO:0000256" key="1">
    <source>
        <dbReference type="PROSITE-ProRule" id="PRU00473"/>
    </source>
</evidence>
<sequence>MTKLTLVISFVIFLNACSLLNLEERNATWQPISDASYAQLADLDKDGVIQAREECQNTEKGWLVNNWGCPIIEENEKLQELKLYYPYTEVSLEAAEQASLDAFLNNLNSGYQWHLKIKSKLLDNPIFELRAKELIRLLETEHANKVVKIEVQRDNSLSVVRDVIKEGIKIPETVELVIHYKHDSSEIDPKYTDEIRDFVAKFKQENIQSIQIIGHTSLEGKEEYNQNLSHKRAVSLANLLEKKYAISGDYIQTLGFGESAPLSLENTDSAHELNRRIEVNLTALKTVEVQQEVSNDDGRVELFAKAVVAEAAKRWHIYIMEETEVEADQQEFLENSGW</sequence>
<proteinExistence type="predicted"/>
<feature type="domain" description="OmpA-like" evidence="2">
    <location>
        <begin position="167"/>
        <end position="285"/>
    </location>
</feature>
<reference evidence="3 4" key="1">
    <citation type="submission" date="2015-04" db="EMBL/GenBank/DDBJ databases">
        <title>Draft Genome Sequence of the Novel Agar-Digesting Marine Bacterium Q1.</title>
        <authorList>
            <person name="Li Y."/>
            <person name="Li D."/>
            <person name="Chen G."/>
            <person name="Du Z."/>
        </authorList>
    </citation>
    <scope>NUCLEOTIDE SEQUENCE [LARGE SCALE GENOMIC DNA]</scope>
    <source>
        <strain evidence="3 4">Q1</strain>
    </source>
</reference>
<evidence type="ECO:0000259" key="2">
    <source>
        <dbReference type="PROSITE" id="PS51123"/>
    </source>
</evidence>
<dbReference type="RefSeq" id="WP_048695283.1">
    <property type="nucleotide sequence ID" value="NZ_KQ130507.1"/>
</dbReference>
<dbReference type="Proteomes" id="UP000037600">
    <property type="component" value="Unassembled WGS sequence"/>
</dbReference>
<name>A0A0J8GM85_9ALTE</name>
<dbReference type="Gene3D" id="3.30.1330.60">
    <property type="entry name" value="OmpA-like domain"/>
    <property type="match status" value="1"/>
</dbReference>
<gene>
    <name evidence="3" type="ORF">XM47_17125</name>
</gene>
<dbReference type="Pfam" id="PF00691">
    <property type="entry name" value="OmpA"/>
    <property type="match status" value="1"/>
</dbReference>
<dbReference type="STRING" id="1513271.XM47_17125"/>
<dbReference type="PROSITE" id="PS51123">
    <property type="entry name" value="OMPA_2"/>
    <property type="match status" value="1"/>
</dbReference>
<comment type="caution">
    <text evidence="3">The sequence shown here is derived from an EMBL/GenBank/DDBJ whole genome shotgun (WGS) entry which is preliminary data.</text>
</comment>
<dbReference type="InterPro" id="IPR006665">
    <property type="entry name" value="OmpA-like"/>
</dbReference>
<evidence type="ECO:0000313" key="3">
    <source>
        <dbReference type="EMBL" id="KMT63947.1"/>
    </source>
</evidence>
<dbReference type="SUPFAM" id="SSF103088">
    <property type="entry name" value="OmpA-like"/>
    <property type="match status" value="1"/>
</dbReference>
<dbReference type="CDD" id="cd07185">
    <property type="entry name" value="OmpA_C-like"/>
    <property type="match status" value="1"/>
</dbReference>
<dbReference type="PANTHER" id="PTHR30329">
    <property type="entry name" value="STATOR ELEMENT OF FLAGELLAR MOTOR COMPLEX"/>
    <property type="match status" value="1"/>
</dbReference>
<dbReference type="AlphaFoldDB" id="A0A0J8GM85"/>
<dbReference type="InterPro" id="IPR036737">
    <property type="entry name" value="OmpA-like_sf"/>
</dbReference>